<dbReference type="InterPro" id="IPR013529">
    <property type="entry name" value="Glyco_hydro_42_N"/>
</dbReference>
<comment type="similarity">
    <text evidence="2">Belongs to the glycosyl hydrolase 42 family.</text>
</comment>
<dbReference type="PANTHER" id="PTHR36447">
    <property type="entry name" value="BETA-GALACTOSIDASE GANA"/>
    <property type="match status" value="1"/>
</dbReference>
<dbReference type="InterPro" id="IPR013738">
    <property type="entry name" value="Beta_galactosidase_Trimer"/>
</dbReference>
<evidence type="ECO:0000256" key="4">
    <source>
        <dbReference type="ARBA" id="ARBA00022723"/>
    </source>
</evidence>
<keyword evidence="7" id="KW-0326">Glycosidase</keyword>
<feature type="domain" description="Beta-galactosidase trimerisation" evidence="9">
    <location>
        <begin position="483"/>
        <end position="635"/>
    </location>
</feature>
<dbReference type="SUPFAM" id="SSF51445">
    <property type="entry name" value="(Trans)glycosidases"/>
    <property type="match status" value="1"/>
</dbReference>
<gene>
    <name evidence="10" type="ORF">OHB35_51020</name>
</gene>
<evidence type="ECO:0000259" key="8">
    <source>
        <dbReference type="Pfam" id="PF02449"/>
    </source>
</evidence>
<evidence type="ECO:0000313" key="10">
    <source>
        <dbReference type="EMBL" id="WSD20915.1"/>
    </source>
</evidence>
<organism evidence="10 11">
    <name type="scientific">Streptomyces phaeochromogenes</name>
    <dbReference type="NCBI Taxonomy" id="1923"/>
    <lineage>
        <taxon>Bacteria</taxon>
        <taxon>Bacillati</taxon>
        <taxon>Actinomycetota</taxon>
        <taxon>Actinomycetes</taxon>
        <taxon>Kitasatosporales</taxon>
        <taxon>Streptomycetaceae</taxon>
        <taxon>Streptomyces</taxon>
        <taxon>Streptomyces phaeochromogenes group</taxon>
    </lineage>
</organism>
<keyword evidence="6" id="KW-0862">Zinc</keyword>
<dbReference type="Pfam" id="PF08532">
    <property type="entry name" value="Glyco_hydro_42M"/>
    <property type="match status" value="1"/>
</dbReference>
<dbReference type="InterPro" id="IPR017853">
    <property type="entry name" value="GH"/>
</dbReference>
<dbReference type="EC" id="3.2.1.23" evidence="3"/>
<dbReference type="InterPro" id="IPR003476">
    <property type="entry name" value="Glyco_hydro_42"/>
</dbReference>
<keyword evidence="4" id="KW-0479">Metal-binding</keyword>
<evidence type="ECO:0000256" key="7">
    <source>
        <dbReference type="ARBA" id="ARBA00023295"/>
    </source>
</evidence>
<evidence type="ECO:0000256" key="2">
    <source>
        <dbReference type="ARBA" id="ARBA00005940"/>
    </source>
</evidence>
<dbReference type="PANTHER" id="PTHR36447:SF2">
    <property type="entry name" value="BETA-GALACTOSIDASE YESZ"/>
    <property type="match status" value="1"/>
</dbReference>
<dbReference type="Gene3D" id="3.40.50.880">
    <property type="match status" value="1"/>
</dbReference>
<dbReference type="Proteomes" id="UP001340816">
    <property type="component" value="Chromosome"/>
</dbReference>
<comment type="catalytic activity">
    <reaction evidence="1">
        <text>Hydrolysis of terminal non-reducing beta-D-galactose residues in beta-D-galactosides.</text>
        <dbReference type="EC" id="3.2.1.23"/>
    </reaction>
</comment>
<evidence type="ECO:0000313" key="11">
    <source>
        <dbReference type="Proteomes" id="UP001340816"/>
    </source>
</evidence>
<feature type="domain" description="Glycoside hydrolase family 42 N-terminal" evidence="8">
    <location>
        <begin position="27"/>
        <end position="400"/>
    </location>
</feature>
<dbReference type="Pfam" id="PF02449">
    <property type="entry name" value="Glyco_hydro_42"/>
    <property type="match status" value="1"/>
</dbReference>
<evidence type="ECO:0000256" key="5">
    <source>
        <dbReference type="ARBA" id="ARBA00022801"/>
    </source>
</evidence>
<sequence length="711" mass="79638">MADLPARVLFGAAYYHEYRPPYGTERPDQRLKTDLDLMADAHLSVIRVGESVWSTWEPENGRFDLDWLQPVLDGAHERGIAVVLGTPTYAVPPWLARQYPEITGERHTGERIGWGARQEVDFTHPAFRFHAERVIRKMVARYADHPAVIGFQVDNEPGNELLHNHGVFERFVDHLRARYGDVETLNREWGLVYWSHRLSTWADLWTPDGNVQPQYDVAWREFQAQQVTEFIGWQADIVREYAGPEQFVTTCISYKRPAVEDDELTDRLDIATGNAYYGMQDDLLLPDPTPDDHQQIWQTTGVWALYQTADWMFSSRQEPFLVTETNAGSIGMPWDNRPAYDGQWRQAAWALVARGARMIEYWHWHTLHFGAETYWGGILPHTGRPGRTYAELARLGSEFETAGPLVAGLEPDADITMVYSTPSKWLMEKYPPLATPDGEPDPTAYHRIFDPFYRGAFDADRQVRIVHARQLHDPRGEREGLTAEEAVRRHPVLVVPALYVAADSQLDWLASYAEAGGHLVLGPRTGYADHEARARHEPAPGRLVEAAGVHYDEFSNLTQAVPVQSASGGPLDLPEGATATRWADGLTVTDAEVLATYDHPHFGRWPAVTTRRHGSGRVTTVGTVPGRDLARALAAWMAPASHSAWQDLPDSVTATTGTSPDGRRVHIVHNWSWEPASVPAPVDLSDALTGTSLPAGTALDLGAWDVRVFVA</sequence>
<evidence type="ECO:0000256" key="3">
    <source>
        <dbReference type="ARBA" id="ARBA00012756"/>
    </source>
</evidence>
<dbReference type="Gene3D" id="3.20.20.80">
    <property type="entry name" value="Glycosidases"/>
    <property type="match status" value="1"/>
</dbReference>
<keyword evidence="11" id="KW-1185">Reference proteome</keyword>
<dbReference type="RefSeq" id="WP_326762491.1">
    <property type="nucleotide sequence ID" value="NZ_CP109135.1"/>
</dbReference>
<evidence type="ECO:0000256" key="1">
    <source>
        <dbReference type="ARBA" id="ARBA00001412"/>
    </source>
</evidence>
<protein>
    <recommendedName>
        <fullName evidence="3">beta-galactosidase</fullName>
        <ecNumber evidence="3">3.2.1.23</ecNumber>
    </recommendedName>
</protein>
<dbReference type="InterPro" id="IPR029062">
    <property type="entry name" value="Class_I_gatase-like"/>
</dbReference>
<evidence type="ECO:0000259" key="9">
    <source>
        <dbReference type="Pfam" id="PF08532"/>
    </source>
</evidence>
<proteinExistence type="inferred from homology"/>
<dbReference type="EMBL" id="CP109135">
    <property type="protein sequence ID" value="WSD20915.1"/>
    <property type="molecule type" value="Genomic_DNA"/>
</dbReference>
<dbReference type="CDD" id="cd03143">
    <property type="entry name" value="A4_beta-galactosidase_middle_domain"/>
    <property type="match status" value="1"/>
</dbReference>
<reference evidence="10 11" key="1">
    <citation type="submission" date="2022-10" db="EMBL/GenBank/DDBJ databases">
        <title>The complete genomes of actinobacterial strains from the NBC collection.</title>
        <authorList>
            <person name="Joergensen T.S."/>
            <person name="Alvarez Arevalo M."/>
            <person name="Sterndorff E.B."/>
            <person name="Faurdal D."/>
            <person name="Vuksanovic O."/>
            <person name="Mourched A.-S."/>
            <person name="Charusanti P."/>
            <person name="Shaw S."/>
            <person name="Blin K."/>
            <person name="Weber T."/>
        </authorList>
    </citation>
    <scope>NUCLEOTIDE SEQUENCE [LARGE SCALE GENOMIC DNA]</scope>
    <source>
        <strain evidence="10 11">NBC 01752</strain>
    </source>
</reference>
<keyword evidence="5" id="KW-0378">Hydrolase</keyword>
<evidence type="ECO:0000256" key="6">
    <source>
        <dbReference type="ARBA" id="ARBA00022833"/>
    </source>
</evidence>
<name>A0ABZ1HRP1_STRPH</name>
<dbReference type="SUPFAM" id="SSF52317">
    <property type="entry name" value="Class I glutamine amidotransferase-like"/>
    <property type="match status" value="1"/>
</dbReference>
<accession>A0ABZ1HRP1</accession>